<accession>A0A9Y2MTT9</accession>
<reference evidence="2 3" key="1">
    <citation type="submission" date="2023-06" db="EMBL/GenBank/DDBJ databases">
        <authorList>
            <person name="Oyuntsetseg B."/>
            <person name="Kim S.B."/>
        </authorList>
    </citation>
    <scope>NUCLEOTIDE SEQUENCE [LARGE SCALE GENOMIC DNA]</scope>
    <source>
        <strain evidence="2 3">2-15</strain>
    </source>
</reference>
<feature type="domain" description="DUF6314" evidence="1">
    <location>
        <begin position="12"/>
        <end position="143"/>
    </location>
</feature>
<dbReference type="InterPro" id="IPR045632">
    <property type="entry name" value="DUF6314"/>
</dbReference>
<dbReference type="Proteomes" id="UP001236014">
    <property type="component" value="Chromosome"/>
</dbReference>
<evidence type="ECO:0000259" key="1">
    <source>
        <dbReference type="Pfam" id="PF19834"/>
    </source>
</evidence>
<evidence type="ECO:0000313" key="3">
    <source>
        <dbReference type="Proteomes" id="UP001236014"/>
    </source>
</evidence>
<keyword evidence="3" id="KW-1185">Reference proteome</keyword>
<organism evidence="2 3">
    <name type="scientific">Amycolatopsis carbonis</name>
    <dbReference type="NCBI Taxonomy" id="715471"/>
    <lineage>
        <taxon>Bacteria</taxon>
        <taxon>Bacillati</taxon>
        <taxon>Actinomycetota</taxon>
        <taxon>Actinomycetes</taxon>
        <taxon>Pseudonocardiales</taxon>
        <taxon>Pseudonocardiaceae</taxon>
        <taxon>Amycolatopsis</taxon>
    </lineage>
</organism>
<dbReference type="AlphaFoldDB" id="A0A9Y2MTT9"/>
<name>A0A9Y2MTT9_9PSEU</name>
<evidence type="ECO:0000313" key="2">
    <source>
        <dbReference type="EMBL" id="WIX74982.1"/>
    </source>
</evidence>
<dbReference type="KEGG" id="acab:QRX50_25830"/>
<dbReference type="EMBL" id="CP127294">
    <property type="protein sequence ID" value="WIX74982.1"/>
    <property type="molecule type" value="Genomic_DNA"/>
</dbReference>
<dbReference type="RefSeq" id="WP_285965759.1">
    <property type="nucleotide sequence ID" value="NZ_CP127294.1"/>
</dbReference>
<protein>
    <submittedName>
        <fullName evidence="2">DUF6314 family protein</fullName>
    </submittedName>
</protein>
<proteinExistence type="predicted"/>
<gene>
    <name evidence="2" type="ORF">QRX50_25830</name>
</gene>
<dbReference type="Pfam" id="PF19834">
    <property type="entry name" value="DUF6314"/>
    <property type="match status" value="1"/>
</dbReference>
<sequence length="144" mass="15955">MDFAITDLAAHFAGAWRLSRDIVAADGEPMGEVTGTATFTPDSARAGVLVYHETGELRLAGYAGPVSRTLLYHTEGARAAVHFDHGGFFHDLDLATGRWSTDHPCRDDLYRGEYRVLDADHWRQEWVVAGPAKDHVITTRFTRA</sequence>